<evidence type="ECO:0000313" key="2">
    <source>
        <dbReference type="EMBL" id="MBJ6370911.1"/>
    </source>
</evidence>
<protein>
    <submittedName>
        <fullName evidence="2">Bacteriochlorophyll 4-vinyl reductase</fullName>
    </submittedName>
</protein>
<dbReference type="Gene3D" id="3.30.1380.20">
    <property type="entry name" value="Trafficking protein particle complex subunit 3"/>
    <property type="match status" value="1"/>
</dbReference>
<keyword evidence="3" id="KW-1185">Reference proteome</keyword>
<dbReference type="GO" id="GO:0015979">
    <property type="term" value="P:photosynthesis"/>
    <property type="evidence" value="ECO:0007669"/>
    <property type="project" value="InterPro"/>
</dbReference>
<dbReference type="SMART" id="SM00989">
    <property type="entry name" value="V4R"/>
    <property type="match status" value="1"/>
</dbReference>
<dbReference type="InterPro" id="IPR024096">
    <property type="entry name" value="NO_sig/Golgi_transp_ligand-bd"/>
</dbReference>
<dbReference type="Pfam" id="PF02830">
    <property type="entry name" value="V4R"/>
    <property type="match status" value="1"/>
</dbReference>
<reference evidence="2" key="1">
    <citation type="submission" date="2020-12" db="EMBL/GenBank/DDBJ databases">
        <title>Sedimentitalea sp. nov., isolated from sand in Incheon.</title>
        <authorList>
            <person name="Kim W."/>
        </authorList>
    </citation>
    <scope>NUCLEOTIDE SEQUENCE</scope>
    <source>
        <strain evidence="2">CAU 1593</strain>
    </source>
</reference>
<evidence type="ECO:0000259" key="1">
    <source>
        <dbReference type="SMART" id="SM00989"/>
    </source>
</evidence>
<dbReference type="EMBL" id="JAELVR010000003">
    <property type="protein sequence ID" value="MBJ6370911.1"/>
    <property type="molecule type" value="Genomic_DNA"/>
</dbReference>
<organism evidence="2 3">
    <name type="scientific">Sedimentitalea arenosa</name>
    <dbReference type="NCBI Taxonomy" id="2798803"/>
    <lineage>
        <taxon>Bacteria</taxon>
        <taxon>Pseudomonadati</taxon>
        <taxon>Pseudomonadota</taxon>
        <taxon>Alphaproteobacteria</taxon>
        <taxon>Rhodobacterales</taxon>
        <taxon>Paracoccaceae</taxon>
        <taxon>Sedimentitalea</taxon>
    </lineage>
</organism>
<proteinExistence type="predicted"/>
<dbReference type="InterPro" id="IPR004096">
    <property type="entry name" value="V4R"/>
</dbReference>
<dbReference type="AlphaFoldDB" id="A0A8J7LVH2"/>
<feature type="domain" description="4-vinyl reductase 4VR" evidence="1">
    <location>
        <begin position="128"/>
        <end position="189"/>
    </location>
</feature>
<dbReference type="InterPro" id="IPR010249">
    <property type="entry name" value="BchJ"/>
</dbReference>
<gene>
    <name evidence="2" type="primary">bchJ</name>
    <name evidence="2" type="ORF">JF290_05195</name>
</gene>
<name>A0A8J7LVH2_9RHOB</name>
<dbReference type="RefSeq" id="WP_199023706.1">
    <property type="nucleotide sequence ID" value="NZ_JAELVR010000003.1"/>
</dbReference>
<comment type="caution">
    <text evidence="2">The sequence shown here is derived from an EMBL/GenBank/DDBJ whole genome shotgun (WGS) entry which is preliminary data.</text>
</comment>
<sequence>MSDTGLIGPNAILQLLPVLDRAGGPALRGQLLQAADVTVPDGTTMIDEAPAARLHQQLRRALPDRAAALLSEAGTGTADYILAHRIPRAAQILLKALPAPLAARLLAKAIDRHAWTFAGSGGFTVISPTCFDICDNPVVRGELADRPICDWHAAVFARLYQVLVHGDAVCRETACCAQGARACRFELTRGLS</sequence>
<dbReference type="Proteomes" id="UP000619079">
    <property type="component" value="Unassembled WGS sequence"/>
</dbReference>
<evidence type="ECO:0000313" key="3">
    <source>
        <dbReference type="Proteomes" id="UP000619079"/>
    </source>
</evidence>
<accession>A0A8J7LVH2</accession>
<dbReference type="SUPFAM" id="SSF111126">
    <property type="entry name" value="Ligand-binding domain in the NO signalling and Golgi transport"/>
    <property type="match status" value="1"/>
</dbReference>
<dbReference type="NCBIfam" id="TIGR02019">
    <property type="entry name" value="BchJ"/>
    <property type="match status" value="1"/>
</dbReference>
<dbReference type="GO" id="GO:0030494">
    <property type="term" value="P:bacteriochlorophyll biosynthetic process"/>
    <property type="evidence" value="ECO:0007669"/>
    <property type="project" value="InterPro"/>
</dbReference>